<dbReference type="EMBL" id="CP042997">
    <property type="protein sequence ID" value="QEH33656.1"/>
    <property type="molecule type" value="Genomic_DNA"/>
</dbReference>
<evidence type="ECO:0008006" key="3">
    <source>
        <dbReference type="Google" id="ProtNLM"/>
    </source>
</evidence>
<sequence>MTLIAFQAWLGTAYGGSVLPSSTAVYDSLTTYYLDSGDVTTETTFQTGSVLEAQAYESQYIGVDQTLSSFTEVSACIFRLSACDPSTPAILWISMAYCFDDAFLTVELFGTNHDRVQQADFTADHAASMAAGFYVPPVSSPGGPDGLLLSLDVSDYSAGLVNQGYEYLEVKFATTYSSRWGSILRFGASLGSAAAVPEPASGATAILGYLAVGIIWVRRRRLGPGIPANGEIAYQASVAAIP</sequence>
<dbReference type="Proteomes" id="UP000324233">
    <property type="component" value="Chromosome"/>
</dbReference>
<organism evidence="1 2">
    <name type="scientific">Aquisphaera giovannonii</name>
    <dbReference type="NCBI Taxonomy" id="406548"/>
    <lineage>
        <taxon>Bacteria</taxon>
        <taxon>Pseudomonadati</taxon>
        <taxon>Planctomycetota</taxon>
        <taxon>Planctomycetia</taxon>
        <taxon>Isosphaerales</taxon>
        <taxon>Isosphaeraceae</taxon>
        <taxon>Aquisphaera</taxon>
    </lineage>
</organism>
<evidence type="ECO:0000313" key="1">
    <source>
        <dbReference type="EMBL" id="QEH33656.1"/>
    </source>
</evidence>
<evidence type="ECO:0000313" key="2">
    <source>
        <dbReference type="Proteomes" id="UP000324233"/>
    </source>
</evidence>
<reference evidence="1 2" key="1">
    <citation type="submission" date="2019-08" db="EMBL/GenBank/DDBJ databases">
        <title>Deep-cultivation of Planctomycetes and their phenomic and genomic characterization uncovers novel biology.</title>
        <authorList>
            <person name="Wiegand S."/>
            <person name="Jogler M."/>
            <person name="Boedeker C."/>
            <person name="Pinto D."/>
            <person name="Vollmers J."/>
            <person name="Rivas-Marin E."/>
            <person name="Kohn T."/>
            <person name="Peeters S.H."/>
            <person name="Heuer A."/>
            <person name="Rast P."/>
            <person name="Oberbeckmann S."/>
            <person name="Bunk B."/>
            <person name="Jeske O."/>
            <person name="Meyerdierks A."/>
            <person name="Storesund J.E."/>
            <person name="Kallscheuer N."/>
            <person name="Luecker S."/>
            <person name="Lage O.M."/>
            <person name="Pohl T."/>
            <person name="Merkel B.J."/>
            <person name="Hornburger P."/>
            <person name="Mueller R.-W."/>
            <person name="Bruemmer F."/>
            <person name="Labrenz M."/>
            <person name="Spormann A.M."/>
            <person name="Op den Camp H."/>
            <person name="Overmann J."/>
            <person name="Amann R."/>
            <person name="Jetten M.S.M."/>
            <person name="Mascher T."/>
            <person name="Medema M.H."/>
            <person name="Devos D.P."/>
            <person name="Kaster A.-K."/>
            <person name="Ovreas L."/>
            <person name="Rohde M."/>
            <person name="Galperin M.Y."/>
            <person name="Jogler C."/>
        </authorList>
    </citation>
    <scope>NUCLEOTIDE SEQUENCE [LARGE SCALE GENOMIC DNA]</scope>
    <source>
        <strain evidence="1 2">OJF2</strain>
    </source>
</reference>
<gene>
    <name evidence="1" type="ORF">OJF2_21610</name>
</gene>
<keyword evidence="2" id="KW-1185">Reference proteome</keyword>
<dbReference type="KEGG" id="agv:OJF2_21610"/>
<dbReference type="RefSeq" id="WP_148593675.1">
    <property type="nucleotide sequence ID" value="NZ_CP042997.1"/>
</dbReference>
<name>A0A5B9VZ25_9BACT</name>
<dbReference type="AlphaFoldDB" id="A0A5B9VZ25"/>
<protein>
    <recommendedName>
        <fullName evidence="3">PEP-CTERM protein-sorting domain-containing protein</fullName>
    </recommendedName>
</protein>
<proteinExistence type="predicted"/>
<accession>A0A5B9VZ25</accession>